<feature type="compositionally biased region" description="Polar residues" evidence="2">
    <location>
        <begin position="886"/>
        <end position="898"/>
    </location>
</feature>
<dbReference type="PANTHER" id="PTHR10663">
    <property type="entry name" value="GUANYL-NUCLEOTIDE EXCHANGE FACTOR"/>
    <property type="match status" value="1"/>
</dbReference>
<dbReference type="Pfam" id="PF15410">
    <property type="entry name" value="PH_9"/>
    <property type="match status" value="1"/>
</dbReference>
<reference evidence="5" key="1">
    <citation type="submission" date="2020-04" db="EMBL/GenBank/DDBJ databases">
        <authorList>
            <person name="Neveu A P."/>
        </authorList>
    </citation>
    <scope>NUCLEOTIDE SEQUENCE</scope>
    <source>
        <tissue evidence="5">Whole embryo</tissue>
    </source>
</reference>
<feature type="compositionally biased region" description="Polar residues" evidence="2">
    <location>
        <begin position="737"/>
        <end position="746"/>
    </location>
</feature>
<feature type="region of interest" description="Disordered" evidence="2">
    <location>
        <begin position="732"/>
        <end position="761"/>
    </location>
</feature>
<feature type="domain" description="SEC7" evidence="4">
    <location>
        <begin position="176"/>
        <end position="343"/>
    </location>
</feature>
<feature type="region of interest" description="Disordered" evidence="2">
    <location>
        <begin position="347"/>
        <end position="377"/>
    </location>
</feature>
<feature type="compositionally biased region" description="Low complexity" evidence="2">
    <location>
        <begin position="667"/>
        <end position="678"/>
    </location>
</feature>
<sequence length="931" mass="103159">MLQLHTVMDNVPRKKMDRSRNGSIINQFIQHNNNSPKCEQNEGAVESLFLTQYCYDNKDKEAEIAEHNGNHTAVDELNSSVFSSVTADSQLFVVNRFDNDSSAGIEIGKSDVTLPVPDSRSSETSDRRDSGFHTMSRPNHDVEKKSSSLSDATDTEVSDRNKLQLNLPTRTRSSPLLTRKSDHRPIRQSAAQFANKLFLLDGFERADVAKHLSKTDEYSRNVATSYMAFFNFSKQTLDEAMRSFFTHFVLVGESQERERILDCLATRYVACNPEFLNGSQDTTHKLICAIALLNTDLHLGTAMANRRRMTCKEFVNNLEGLGPDDNNFPTQLLKDIYKAIKKKPLPWSGSGAAQKNGQHQSSNRVTKSPSMKPKTTKAAIVARSQSNRLNRAAIEPILPMRPSREDMGAVAMGGRSSKTKTLPKKQGVLFRKLIVDSDGNRTSKRKRKWKLLVVAIHGLELHLAKKGATQASKVSIHHSLAEVELPTSGATKRDHVFRVSFANRSALLFQASSEDELEKWIGVINRNAALLSAAPLPAAVGSQLIFQRPLQPSAPSTLPLAKQLQQQQGRLATLRRELDEIPSKLGEKDQTPPQKQYLEDKQAFLRTEIHKYEVYTSLLEKTLHSARKIRNDFLRATEAIAEDDEKAGDPIPESGSLISVSPSEPGAASTSTSLAMTSGEQSESTGNLIDYMPRKHSRATPIRTVLSPTSSLPNLHPMDSPCFKFPPMAAVEDEETPASQGESAPTHTFDFVPSVSETTDGRSAVKLVKSVDSLNNSNNSNSTDVDYWSSLGNENFGYSTTGRIKQKPVAEHTGMTPCASADRIDVTRHQSMTSGRREHDFAHSRQPGSFRRANVEIETSLVNGPVVGSAPSKSLHDTLMRRTEMSNDQIHSQHSLARSSAPPRVRGRRERQGSSRYSYLQAVRDPAKHDA</sequence>
<dbReference type="Gene3D" id="1.10.1000.11">
    <property type="entry name" value="Arf Nucleotide-binding Site Opener,domain 2"/>
    <property type="match status" value="1"/>
</dbReference>
<dbReference type="AlphaFoldDB" id="A0A6F9DQA1"/>
<dbReference type="GO" id="GO:0032012">
    <property type="term" value="P:regulation of ARF protein signal transduction"/>
    <property type="evidence" value="ECO:0007669"/>
    <property type="project" value="InterPro"/>
</dbReference>
<evidence type="ECO:0000313" key="5">
    <source>
        <dbReference type="EMBL" id="CAB3265210.1"/>
    </source>
</evidence>
<feature type="compositionally biased region" description="Basic and acidic residues" evidence="2">
    <location>
        <begin position="120"/>
        <end position="131"/>
    </location>
</feature>
<feature type="domain" description="PH" evidence="3">
    <location>
        <begin position="422"/>
        <end position="529"/>
    </location>
</feature>
<feature type="compositionally biased region" description="Low complexity" evidence="2">
    <location>
        <begin position="366"/>
        <end position="377"/>
    </location>
</feature>
<dbReference type="SUPFAM" id="SSF48425">
    <property type="entry name" value="Sec7 domain"/>
    <property type="match status" value="1"/>
</dbReference>
<dbReference type="InterPro" id="IPR011993">
    <property type="entry name" value="PH-like_dom_sf"/>
</dbReference>
<dbReference type="CDD" id="cd00171">
    <property type="entry name" value="Sec7"/>
    <property type="match status" value="1"/>
</dbReference>
<dbReference type="GO" id="GO:0032587">
    <property type="term" value="C:ruffle membrane"/>
    <property type="evidence" value="ECO:0007669"/>
    <property type="project" value="UniProtKB-SubCell"/>
</dbReference>
<evidence type="ECO:0000256" key="1">
    <source>
        <dbReference type="ARBA" id="ARBA00004632"/>
    </source>
</evidence>
<dbReference type="PROSITE" id="PS50003">
    <property type="entry name" value="PH_DOMAIN"/>
    <property type="match status" value="1"/>
</dbReference>
<feature type="compositionally biased region" description="Polar residues" evidence="2">
    <location>
        <begin position="163"/>
        <end position="176"/>
    </location>
</feature>
<evidence type="ECO:0000259" key="4">
    <source>
        <dbReference type="PROSITE" id="PS50190"/>
    </source>
</evidence>
<evidence type="ECO:0000256" key="2">
    <source>
        <dbReference type="SAM" id="MobiDB-lite"/>
    </source>
</evidence>
<dbReference type="SMART" id="SM00233">
    <property type="entry name" value="PH"/>
    <property type="match status" value="1"/>
</dbReference>
<proteinExistence type="evidence at transcript level"/>
<gene>
    <name evidence="5" type="primary">Psd</name>
</gene>
<name>A0A6F9DQA1_9ASCI</name>
<dbReference type="InterPro" id="IPR000904">
    <property type="entry name" value="Sec7_dom"/>
</dbReference>
<evidence type="ECO:0000259" key="3">
    <source>
        <dbReference type="PROSITE" id="PS50003"/>
    </source>
</evidence>
<feature type="compositionally biased region" description="Polar residues" evidence="2">
    <location>
        <begin position="351"/>
        <end position="365"/>
    </location>
</feature>
<dbReference type="GO" id="GO:0005085">
    <property type="term" value="F:guanyl-nucleotide exchange factor activity"/>
    <property type="evidence" value="ECO:0007669"/>
    <property type="project" value="InterPro"/>
</dbReference>
<dbReference type="SMART" id="SM00222">
    <property type="entry name" value="Sec7"/>
    <property type="match status" value="1"/>
</dbReference>
<feature type="region of interest" description="Disordered" evidence="2">
    <location>
        <begin position="104"/>
        <end position="183"/>
    </location>
</feature>
<dbReference type="Pfam" id="PF01369">
    <property type="entry name" value="Sec7"/>
    <property type="match status" value="1"/>
</dbReference>
<dbReference type="InterPro" id="IPR001849">
    <property type="entry name" value="PH_domain"/>
</dbReference>
<dbReference type="PROSITE" id="PS50190">
    <property type="entry name" value="SEC7"/>
    <property type="match status" value="1"/>
</dbReference>
<protein>
    <submittedName>
        <fullName evidence="5">PH and SEC7 domain-containing protein 1</fullName>
    </submittedName>
</protein>
<dbReference type="SUPFAM" id="SSF50729">
    <property type="entry name" value="PH domain-like"/>
    <property type="match status" value="1"/>
</dbReference>
<dbReference type="InterPro" id="IPR041681">
    <property type="entry name" value="PH_9"/>
</dbReference>
<dbReference type="Gene3D" id="2.30.29.30">
    <property type="entry name" value="Pleckstrin-homology domain (PH domain)/Phosphotyrosine-binding domain (PTB)"/>
    <property type="match status" value="1"/>
</dbReference>
<dbReference type="InterPro" id="IPR035999">
    <property type="entry name" value="Sec7_dom_sf"/>
</dbReference>
<dbReference type="InterPro" id="IPR023394">
    <property type="entry name" value="Sec7_C_sf"/>
</dbReference>
<comment type="subcellular location">
    <subcellularLocation>
        <location evidence="1">Cell projection</location>
        <location evidence="1">Ruffle membrane</location>
    </subcellularLocation>
</comment>
<accession>A0A6F9DQA1</accession>
<feature type="region of interest" description="Disordered" evidence="2">
    <location>
        <begin position="644"/>
        <end position="719"/>
    </location>
</feature>
<feature type="region of interest" description="Disordered" evidence="2">
    <location>
        <begin position="886"/>
        <end position="931"/>
    </location>
</feature>
<dbReference type="EMBL" id="LR789348">
    <property type="protein sequence ID" value="CAB3265210.1"/>
    <property type="molecule type" value="mRNA"/>
</dbReference>
<dbReference type="PANTHER" id="PTHR10663:SF376">
    <property type="entry name" value="PH AND SEC7 DOMAIN-CONTAINING PROTEIN"/>
    <property type="match status" value="1"/>
</dbReference>
<organism evidence="5">
    <name type="scientific">Phallusia mammillata</name>
    <dbReference type="NCBI Taxonomy" id="59560"/>
    <lineage>
        <taxon>Eukaryota</taxon>
        <taxon>Metazoa</taxon>
        <taxon>Chordata</taxon>
        <taxon>Tunicata</taxon>
        <taxon>Ascidiacea</taxon>
        <taxon>Phlebobranchia</taxon>
        <taxon>Ascidiidae</taxon>
        <taxon>Phallusia</taxon>
    </lineage>
</organism>